<dbReference type="AlphaFoldDB" id="A0A540N715"/>
<dbReference type="GO" id="GO:0034196">
    <property type="term" value="P:acylglycerol transport"/>
    <property type="evidence" value="ECO:0007669"/>
    <property type="project" value="InterPro"/>
</dbReference>
<reference evidence="1 2" key="1">
    <citation type="journal article" date="2019" name="G3 (Bethesda)">
        <title>Sequencing of a Wild Apple (Malus baccata) Genome Unravels the Differences Between Cultivated and Wild Apple Species Regarding Disease Resistance and Cold Tolerance.</title>
        <authorList>
            <person name="Chen X."/>
        </authorList>
    </citation>
    <scope>NUCLEOTIDE SEQUENCE [LARGE SCALE GENOMIC DNA]</scope>
    <source>
        <strain evidence="2">cv. Shandingzi</strain>
        <tissue evidence="1">Leaves</tissue>
    </source>
</reference>
<sequence>MEVKHVLDKSLYSFGLCTQLLLSPLSSIKLSTEGHGEKKGRHNKLMLFHKLRYHDITLEAAWPELFIDHKGKYWDVPESISLDMSSLVPESGLRYRIGVHKNSGHPQPVNSIDDEAPTSLMPGFCAKAAFSYEKSQDLWKQNETRKDIMIQKEKGWFWRPSYDVRLKEPHAAVSGIFGGSCTAWFQVGYNPVPVDMRGDEGNSRSNKKRSPFRADFFSSLCYTFQHGRFRELYGDLTRIDARLDICSASALAKSVINGLKSSSSNSAKDPMSSPKINLIFQQQIYGPIVFRADSRVALDSLRGKHAPHIEDFIYSLSYSLRLLRSGKVVAWYSPKRKEGMIELRLFEF</sequence>
<evidence type="ECO:0008006" key="3">
    <source>
        <dbReference type="Google" id="ProtNLM"/>
    </source>
</evidence>
<gene>
    <name evidence="1" type="ORF">C1H46_008041</name>
</gene>
<dbReference type="GO" id="GO:1990052">
    <property type="term" value="P:ER to chloroplast lipid transport"/>
    <property type="evidence" value="ECO:0007669"/>
    <property type="project" value="InterPro"/>
</dbReference>
<evidence type="ECO:0000313" key="2">
    <source>
        <dbReference type="Proteomes" id="UP000315295"/>
    </source>
</evidence>
<organism evidence="1 2">
    <name type="scientific">Malus baccata</name>
    <name type="common">Siberian crab apple</name>
    <name type="synonym">Pyrus baccata</name>
    <dbReference type="NCBI Taxonomy" id="106549"/>
    <lineage>
        <taxon>Eukaryota</taxon>
        <taxon>Viridiplantae</taxon>
        <taxon>Streptophyta</taxon>
        <taxon>Embryophyta</taxon>
        <taxon>Tracheophyta</taxon>
        <taxon>Spermatophyta</taxon>
        <taxon>Magnoliopsida</taxon>
        <taxon>eudicotyledons</taxon>
        <taxon>Gunneridae</taxon>
        <taxon>Pentapetalae</taxon>
        <taxon>rosids</taxon>
        <taxon>fabids</taxon>
        <taxon>Rosales</taxon>
        <taxon>Rosaceae</taxon>
        <taxon>Amygdaloideae</taxon>
        <taxon>Maleae</taxon>
        <taxon>Malus</taxon>
    </lineage>
</organism>
<comment type="caution">
    <text evidence="1">The sequence shown here is derived from an EMBL/GenBank/DDBJ whole genome shotgun (WGS) entry which is preliminary data.</text>
</comment>
<keyword evidence="2" id="KW-1185">Reference proteome</keyword>
<dbReference type="Proteomes" id="UP000315295">
    <property type="component" value="Unassembled WGS sequence"/>
</dbReference>
<dbReference type="STRING" id="106549.A0A540N715"/>
<dbReference type="GO" id="GO:0009941">
    <property type="term" value="C:chloroplast envelope"/>
    <property type="evidence" value="ECO:0007669"/>
    <property type="project" value="TreeGrafter"/>
</dbReference>
<dbReference type="InterPro" id="IPR022244">
    <property type="entry name" value="DUF3769"/>
</dbReference>
<accession>A0A540N715</accession>
<dbReference type="Pfam" id="PF12600">
    <property type="entry name" value="DUF3769"/>
    <property type="match status" value="1"/>
</dbReference>
<name>A0A540N715_MALBA</name>
<dbReference type="PANTHER" id="PTHR34954">
    <property type="entry name" value="EXPRESSED PROTEIN"/>
    <property type="match status" value="1"/>
</dbReference>
<dbReference type="GO" id="GO:0070300">
    <property type="term" value="F:phosphatidic acid binding"/>
    <property type="evidence" value="ECO:0007669"/>
    <property type="project" value="InterPro"/>
</dbReference>
<evidence type="ECO:0000313" key="1">
    <source>
        <dbReference type="EMBL" id="TQE06333.1"/>
    </source>
</evidence>
<proteinExistence type="predicted"/>
<dbReference type="EMBL" id="VIEB01000105">
    <property type="protein sequence ID" value="TQE06333.1"/>
    <property type="molecule type" value="Genomic_DNA"/>
</dbReference>
<dbReference type="PANTHER" id="PTHR34954:SF3">
    <property type="entry name" value="EXPRESSED PROTEIN"/>
    <property type="match status" value="1"/>
</dbReference>
<protein>
    <recommendedName>
        <fullName evidence="3">Protein TRIGALACTOSYLDIACYLGLYCEROL 4, chloroplastic</fullName>
    </recommendedName>
</protein>
<dbReference type="InterPro" id="IPR044160">
    <property type="entry name" value="TGD4-like"/>
</dbReference>